<evidence type="ECO:0008006" key="3">
    <source>
        <dbReference type="Google" id="ProtNLM"/>
    </source>
</evidence>
<accession>A0A9W8ZEM1</accession>
<comment type="caution">
    <text evidence="1">The sequence shown here is derived from an EMBL/GenBank/DDBJ whole genome shotgun (WGS) entry which is preliminary data.</text>
</comment>
<dbReference type="AlphaFoldDB" id="A0A9W8ZEM1"/>
<dbReference type="Proteomes" id="UP001140510">
    <property type="component" value="Unassembled WGS sequence"/>
</dbReference>
<evidence type="ECO:0000313" key="2">
    <source>
        <dbReference type="Proteomes" id="UP001140510"/>
    </source>
</evidence>
<sequence length="594" mass="67237">MCLRMLDLHGYSFYKDMIGEKHYNVLDRILGQSTEAKDVIERRRQLFIRNLVTLWSDHGTNLSDQDIEGAAKDAVNASLPAPTPRVGIPAWAGRFTGYLYAAPPPPSVTQLLPQLGISQPAKKLVEKLAKKSARDPDKPQLAEIRATRELFDSPWFKRTWVVQETIMAREVMFHYGTDSIPGWVMYAGLEIVRDWAPELKTSLLNFSIVWMFRRALCRRLNHNHEEPRGKRDLMSLLKTFRTRDATDPHDKVYALLGITSDDYKKLGITVQYDRSVAKTYTEAAIAVLRSTGDLRLLYALKPAVEPTPDLPSWVPDWADRTLPLDPLADLRNPADGNVSEPVYYRQVVRRSETSITATIDGSLTISGCVCDVITEVDTAMPTFDNEADILEKASQPCRPELMPEKIIETQRIFTRMLNRFKIYESWRLMAIVMGMYPTGEDPVSVYKCVLQTGPDKPSHVGTEAFEAWYDNLGTYYDAFNKVIAYDVKSLHRSGDRVKTLEWAAAMHEFRALPTSPKFGCTLGRRLVRTERGYLGLAPIDAEVGDSVVLAEGARTPLITREKGDEWILIGPAYVHGIMSGDTRIWGERQEMTFV</sequence>
<dbReference type="PANTHER" id="PTHR24148">
    <property type="entry name" value="ANKYRIN REPEAT DOMAIN-CONTAINING PROTEIN 39 HOMOLOG-RELATED"/>
    <property type="match status" value="1"/>
</dbReference>
<dbReference type="OrthoDB" id="194358at2759"/>
<name>A0A9W8ZEM1_9PLEO</name>
<dbReference type="EMBL" id="JAPEVA010000054">
    <property type="protein sequence ID" value="KAJ4403149.1"/>
    <property type="molecule type" value="Genomic_DNA"/>
</dbReference>
<reference evidence="1" key="1">
    <citation type="submission" date="2022-10" db="EMBL/GenBank/DDBJ databases">
        <title>Tapping the CABI collections for fungal endophytes: first genome assemblies for Collariella, Neodidymelliopsis, Ascochyta clinopodiicola, Didymella pomorum, Didymosphaeria variabile, Neocosmospora piperis and Neocucurbitaria cava.</title>
        <authorList>
            <person name="Hill R."/>
        </authorList>
    </citation>
    <scope>NUCLEOTIDE SEQUENCE</scope>
    <source>
        <strain evidence="1">IMI 355091</strain>
    </source>
</reference>
<protein>
    <recommendedName>
        <fullName evidence="3">Heterokaryon incompatibility domain-containing protein</fullName>
    </recommendedName>
</protein>
<gene>
    <name evidence="1" type="ORF">N0V91_006725</name>
</gene>
<dbReference type="PANTHER" id="PTHR24148:SF64">
    <property type="entry name" value="HETEROKARYON INCOMPATIBILITY DOMAIN-CONTAINING PROTEIN"/>
    <property type="match status" value="1"/>
</dbReference>
<dbReference type="Pfam" id="PF26639">
    <property type="entry name" value="Het-6_barrel"/>
    <property type="match status" value="1"/>
</dbReference>
<dbReference type="InterPro" id="IPR052895">
    <property type="entry name" value="HetReg/Transcr_Mod"/>
</dbReference>
<organism evidence="1 2">
    <name type="scientific">Didymella pomorum</name>
    <dbReference type="NCBI Taxonomy" id="749634"/>
    <lineage>
        <taxon>Eukaryota</taxon>
        <taxon>Fungi</taxon>
        <taxon>Dikarya</taxon>
        <taxon>Ascomycota</taxon>
        <taxon>Pezizomycotina</taxon>
        <taxon>Dothideomycetes</taxon>
        <taxon>Pleosporomycetidae</taxon>
        <taxon>Pleosporales</taxon>
        <taxon>Pleosporineae</taxon>
        <taxon>Didymellaceae</taxon>
        <taxon>Didymella</taxon>
    </lineage>
</organism>
<proteinExistence type="predicted"/>
<evidence type="ECO:0000313" key="1">
    <source>
        <dbReference type="EMBL" id="KAJ4403149.1"/>
    </source>
</evidence>
<keyword evidence="2" id="KW-1185">Reference proteome</keyword>